<accession>A0A836CM16</accession>
<comment type="caution">
    <text evidence="2">The sequence shown here is derived from an EMBL/GenBank/DDBJ whole genome shotgun (WGS) entry which is preliminary data.</text>
</comment>
<feature type="non-terminal residue" evidence="2">
    <location>
        <position position="456"/>
    </location>
</feature>
<organism evidence="2 3">
    <name type="scientific">Tribonema minus</name>
    <dbReference type="NCBI Taxonomy" id="303371"/>
    <lineage>
        <taxon>Eukaryota</taxon>
        <taxon>Sar</taxon>
        <taxon>Stramenopiles</taxon>
        <taxon>Ochrophyta</taxon>
        <taxon>PX clade</taxon>
        <taxon>Xanthophyceae</taxon>
        <taxon>Tribonematales</taxon>
        <taxon>Tribonemataceae</taxon>
        <taxon>Tribonema</taxon>
    </lineage>
</organism>
<name>A0A836CM16_9STRA</name>
<keyword evidence="3" id="KW-1185">Reference proteome</keyword>
<gene>
    <name evidence="2" type="ORF">JKP88DRAFT_286163</name>
</gene>
<dbReference type="EMBL" id="JAFCMP010000037">
    <property type="protein sequence ID" value="KAG5190238.1"/>
    <property type="molecule type" value="Genomic_DNA"/>
</dbReference>
<evidence type="ECO:0000313" key="3">
    <source>
        <dbReference type="Proteomes" id="UP000664859"/>
    </source>
</evidence>
<dbReference type="AlphaFoldDB" id="A0A836CM16"/>
<proteinExistence type="predicted"/>
<reference evidence="2" key="1">
    <citation type="submission" date="2021-02" db="EMBL/GenBank/DDBJ databases">
        <title>First Annotated Genome of the Yellow-green Alga Tribonema minus.</title>
        <authorList>
            <person name="Mahan K.M."/>
        </authorList>
    </citation>
    <scope>NUCLEOTIDE SEQUENCE</scope>
    <source>
        <strain evidence="2">UTEX B ZZ1240</strain>
    </source>
</reference>
<feature type="compositionally biased region" description="Low complexity" evidence="1">
    <location>
        <begin position="241"/>
        <end position="283"/>
    </location>
</feature>
<feature type="compositionally biased region" description="Low complexity" evidence="1">
    <location>
        <begin position="212"/>
        <end position="225"/>
    </location>
</feature>
<dbReference type="Proteomes" id="UP000664859">
    <property type="component" value="Unassembled WGS sequence"/>
</dbReference>
<feature type="region of interest" description="Disordered" evidence="1">
    <location>
        <begin position="194"/>
        <end position="283"/>
    </location>
</feature>
<protein>
    <submittedName>
        <fullName evidence="2">Uncharacterized protein</fullName>
    </submittedName>
</protein>
<sequence length="456" mass="48821">LFQGLLDALDTEVEIIEGCKREVRELAADAPNREFTIVEVVNLVHHLYQHASHLSNALGEYMHHRSREPAVAITRKWERLHRLGGGVQRFPMTQEETTAVRERLSAVSSCRWECRTFIEEHMPVLMRHDAAPWARFYPLWEQRHQPPQPKPRRRSPEELQALWARFWQWQEQQEDIANAPYVFAKFRSRPRRVPHRRIDPVPPRGARTRVSAPATAAAAAAEAAAGPLLPDGERVVQRHLSGSSSSSSSGNSTTVSSSSSSSSTTTISSSFTTTSSSGGSSSAVGWAGAAAVQREPAAAASRRSSGGCARCAALGSVSAAAAAATAAAAAAPLNQSHDAPFGLKYITAAAPAAARMGRQDQAAPHSALSPQAAIAERCRPNSTGIMAQRQQRHHGVAAAAAALALDEHGSTVAVAAAAAAAAAAATSAASRLTNSSFIIAWQQRRHCWLWMSTALQ</sequence>
<evidence type="ECO:0000313" key="2">
    <source>
        <dbReference type="EMBL" id="KAG5190238.1"/>
    </source>
</evidence>
<evidence type="ECO:0000256" key="1">
    <source>
        <dbReference type="SAM" id="MobiDB-lite"/>
    </source>
</evidence>